<dbReference type="AlphaFoldDB" id="A0A9D1MKQ0"/>
<dbReference type="Pfam" id="PF10576">
    <property type="entry name" value="EndIII_4Fe-2S"/>
    <property type="match status" value="1"/>
</dbReference>
<evidence type="ECO:0000256" key="5">
    <source>
        <dbReference type="ARBA" id="ARBA00022801"/>
    </source>
</evidence>
<feature type="binding site" evidence="12">
    <location>
        <position position="189"/>
    </location>
    <ligand>
        <name>[4Fe-4S] cluster</name>
        <dbReference type="ChEBI" id="CHEBI:49883"/>
    </ligand>
</feature>
<keyword evidence="7 12" id="KW-0411">Iron-sulfur</keyword>
<evidence type="ECO:0000259" key="13">
    <source>
        <dbReference type="SMART" id="SM00478"/>
    </source>
</evidence>
<dbReference type="GO" id="GO:0046872">
    <property type="term" value="F:metal ion binding"/>
    <property type="evidence" value="ECO:0007669"/>
    <property type="project" value="UniProtKB-KW"/>
</dbReference>
<comment type="caution">
    <text evidence="14">The sequence shown here is derived from an EMBL/GenBank/DDBJ whole genome shotgun (WGS) entry which is preliminary data.</text>
</comment>
<comment type="function">
    <text evidence="12">DNA repair enzyme that has both DNA N-glycosylase activity and AP-lyase activity. The DNA N-glycosylase activity releases various damaged pyrimidines from DNA by cleaving the N-glycosidic bond, leaving an AP (apurinic/apyrimidinic) site. The AP-lyase activity cleaves the phosphodiester bond 3' to the AP site by a beta-elimination, leaving a 3'-terminal unsaturated sugar and a product with a terminal 5'-phosphate.</text>
</comment>
<dbReference type="GO" id="GO:0003677">
    <property type="term" value="F:DNA binding"/>
    <property type="evidence" value="ECO:0007669"/>
    <property type="project" value="UniProtKB-UniRule"/>
</dbReference>
<dbReference type="PROSITE" id="PS01155">
    <property type="entry name" value="ENDONUCLEASE_III_2"/>
    <property type="match status" value="1"/>
</dbReference>
<dbReference type="GO" id="GO:0006285">
    <property type="term" value="P:base-excision repair, AP site formation"/>
    <property type="evidence" value="ECO:0007669"/>
    <property type="project" value="TreeGrafter"/>
</dbReference>
<reference evidence="14" key="2">
    <citation type="journal article" date="2021" name="PeerJ">
        <title>Extensive microbial diversity within the chicken gut microbiome revealed by metagenomics and culture.</title>
        <authorList>
            <person name="Gilroy R."/>
            <person name="Ravi A."/>
            <person name="Getino M."/>
            <person name="Pursley I."/>
            <person name="Horton D.L."/>
            <person name="Alikhan N.F."/>
            <person name="Baker D."/>
            <person name="Gharbi K."/>
            <person name="Hall N."/>
            <person name="Watson M."/>
            <person name="Adriaenssens E.M."/>
            <person name="Foster-Nyarko E."/>
            <person name="Jarju S."/>
            <person name="Secka A."/>
            <person name="Antonio M."/>
            <person name="Oren A."/>
            <person name="Chaudhuri R.R."/>
            <person name="La Ragione R."/>
            <person name="Hildebrand F."/>
            <person name="Pallen M.J."/>
        </authorList>
    </citation>
    <scope>NUCLEOTIDE SEQUENCE</scope>
    <source>
        <strain evidence="14">9366</strain>
    </source>
</reference>
<dbReference type="PIRSF" id="PIRSF001435">
    <property type="entry name" value="Nth"/>
    <property type="match status" value="1"/>
</dbReference>
<sequence>MEFTKEQIGDLLDRLLEVHPEPKCELNYSSTFELLVAVILSAQCTDKRVNEVTKVLFEKYNKPDDFAALRQEELEKLIYSCGFYRSKAAHIISCSRDITERFGGKVPEDFDSLLSLAGVGRKTANVVAGVAFGKQTMAVDTHVLRLANRIGFIHSKSPLEVEKRLVKLIPTERLTQAHHLLILHGRYICTARRPDCAACPITNYCKFFNEGGI</sequence>
<dbReference type="CDD" id="cd00056">
    <property type="entry name" value="ENDO3c"/>
    <property type="match status" value="1"/>
</dbReference>
<feature type="binding site" evidence="12">
    <location>
        <position position="196"/>
    </location>
    <ligand>
        <name>[4Fe-4S] cluster</name>
        <dbReference type="ChEBI" id="CHEBI:49883"/>
    </ligand>
</feature>
<keyword evidence="5 12" id="KW-0378">Hydrolase</keyword>
<evidence type="ECO:0000256" key="10">
    <source>
        <dbReference type="ARBA" id="ARBA00023239"/>
    </source>
</evidence>
<keyword evidence="10 12" id="KW-0456">Lyase</keyword>
<organism evidence="14 15">
    <name type="scientific">Candidatus Caccalectryoclostridium excrementigallinarum</name>
    <dbReference type="NCBI Taxonomy" id="2840710"/>
    <lineage>
        <taxon>Bacteria</taxon>
        <taxon>Bacillati</taxon>
        <taxon>Bacillota</taxon>
        <taxon>Clostridia</taxon>
        <taxon>Christensenellales</taxon>
        <taxon>Christensenellaceae</taxon>
        <taxon>Christensenellaceae incertae sedis</taxon>
        <taxon>Candidatus Caccalectryoclostridium</taxon>
    </lineage>
</organism>
<comment type="catalytic activity">
    <reaction evidence="12">
        <text>2'-deoxyribonucleotide-(2'-deoxyribose 5'-phosphate)-2'-deoxyribonucleotide-DNA = a 3'-end 2'-deoxyribonucleotide-(2,3-dehydro-2,3-deoxyribose 5'-phosphate)-DNA + a 5'-end 5'-phospho-2'-deoxyribonucleoside-DNA + H(+)</text>
        <dbReference type="Rhea" id="RHEA:66592"/>
        <dbReference type="Rhea" id="RHEA-COMP:13180"/>
        <dbReference type="Rhea" id="RHEA-COMP:16897"/>
        <dbReference type="Rhea" id="RHEA-COMP:17067"/>
        <dbReference type="ChEBI" id="CHEBI:15378"/>
        <dbReference type="ChEBI" id="CHEBI:136412"/>
        <dbReference type="ChEBI" id="CHEBI:157695"/>
        <dbReference type="ChEBI" id="CHEBI:167181"/>
        <dbReference type="EC" id="4.2.99.18"/>
    </reaction>
</comment>
<dbReference type="InterPro" id="IPR003265">
    <property type="entry name" value="HhH-GPD_domain"/>
</dbReference>
<feature type="domain" description="HhH-GPD" evidence="13">
    <location>
        <begin position="40"/>
        <end position="187"/>
    </location>
</feature>
<dbReference type="NCBIfam" id="TIGR01083">
    <property type="entry name" value="nth"/>
    <property type="match status" value="1"/>
</dbReference>
<evidence type="ECO:0000256" key="2">
    <source>
        <dbReference type="ARBA" id="ARBA00022485"/>
    </source>
</evidence>
<feature type="binding site" evidence="12">
    <location>
        <position position="205"/>
    </location>
    <ligand>
        <name>[4Fe-4S] cluster</name>
        <dbReference type="ChEBI" id="CHEBI:49883"/>
    </ligand>
</feature>
<evidence type="ECO:0000313" key="14">
    <source>
        <dbReference type="EMBL" id="HIU62260.1"/>
    </source>
</evidence>
<dbReference type="PANTHER" id="PTHR10359">
    <property type="entry name" value="A/G-SPECIFIC ADENINE GLYCOSYLASE/ENDONUCLEASE III"/>
    <property type="match status" value="1"/>
</dbReference>
<dbReference type="SUPFAM" id="SSF48150">
    <property type="entry name" value="DNA-glycosylase"/>
    <property type="match status" value="1"/>
</dbReference>
<keyword evidence="14" id="KW-0255">Endonuclease</keyword>
<name>A0A9D1MKQ0_9FIRM</name>
<keyword evidence="14" id="KW-0540">Nuclease</keyword>
<dbReference type="Gene3D" id="1.10.1670.10">
    <property type="entry name" value="Helix-hairpin-Helix base-excision DNA repair enzymes (C-terminal)"/>
    <property type="match status" value="1"/>
</dbReference>
<dbReference type="Pfam" id="PF00730">
    <property type="entry name" value="HhH-GPD"/>
    <property type="match status" value="1"/>
</dbReference>
<dbReference type="FunFam" id="1.10.340.30:FF:000001">
    <property type="entry name" value="Endonuclease III"/>
    <property type="match status" value="1"/>
</dbReference>
<evidence type="ECO:0000256" key="12">
    <source>
        <dbReference type="HAMAP-Rule" id="MF_00942"/>
    </source>
</evidence>
<dbReference type="PANTHER" id="PTHR10359:SF18">
    <property type="entry name" value="ENDONUCLEASE III"/>
    <property type="match status" value="1"/>
</dbReference>
<dbReference type="GO" id="GO:0051539">
    <property type="term" value="F:4 iron, 4 sulfur cluster binding"/>
    <property type="evidence" value="ECO:0007669"/>
    <property type="project" value="UniProtKB-UniRule"/>
</dbReference>
<keyword evidence="6 12" id="KW-0408">Iron</keyword>
<keyword evidence="9 12" id="KW-0234">DNA repair</keyword>
<dbReference type="GO" id="GO:0140078">
    <property type="term" value="F:class I DNA-(apurinic or apyrimidinic site) endonuclease activity"/>
    <property type="evidence" value="ECO:0007669"/>
    <property type="project" value="UniProtKB-EC"/>
</dbReference>
<protein>
    <recommendedName>
        <fullName evidence="12">Endonuclease III</fullName>
        <ecNumber evidence="12">4.2.99.18</ecNumber>
    </recommendedName>
    <alternativeName>
        <fullName evidence="12">DNA-(apurinic or apyrimidinic site) lyase</fullName>
    </alternativeName>
</protein>
<dbReference type="HAMAP" id="MF_00942">
    <property type="entry name" value="Nth"/>
    <property type="match status" value="1"/>
</dbReference>
<dbReference type="InterPro" id="IPR004036">
    <property type="entry name" value="Endonuclease-III-like_CS2"/>
</dbReference>
<feature type="binding site" evidence="12">
    <location>
        <position position="199"/>
    </location>
    <ligand>
        <name>[4Fe-4S] cluster</name>
        <dbReference type="ChEBI" id="CHEBI:49883"/>
    </ligand>
</feature>
<comment type="similarity">
    <text evidence="1 12">Belongs to the Nth/MutY family.</text>
</comment>
<dbReference type="SMART" id="SM00478">
    <property type="entry name" value="ENDO3c"/>
    <property type="match status" value="1"/>
</dbReference>
<dbReference type="InterPro" id="IPR005759">
    <property type="entry name" value="Nth"/>
</dbReference>
<dbReference type="EC" id="4.2.99.18" evidence="12"/>
<evidence type="ECO:0000256" key="7">
    <source>
        <dbReference type="ARBA" id="ARBA00023014"/>
    </source>
</evidence>
<keyword evidence="2 12" id="KW-0004">4Fe-4S</keyword>
<keyword evidence="8 12" id="KW-0238">DNA-binding</keyword>
<dbReference type="EMBL" id="DVNJ01000001">
    <property type="protein sequence ID" value="HIU62260.1"/>
    <property type="molecule type" value="Genomic_DNA"/>
</dbReference>
<dbReference type="InterPro" id="IPR011257">
    <property type="entry name" value="DNA_glycosylase"/>
</dbReference>
<evidence type="ECO:0000256" key="9">
    <source>
        <dbReference type="ARBA" id="ARBA00023204"/>
    </source>
</evidence>
<dbReference type="Proteomes" id="UP000824145">
    <property type="component" value="Unassembled WGS sequence"/>
</dbReference>
<keyword evidence="11 12" id="KW-0326">Glycosidase</keyword>
<dbReference type="SMART" id="SM00525">
    <property type="entry name" value="FES"/>
    <property type="match status" value="1"/>
</dbReference>
<evidence type="ECO:0000256" key="3">
    <source>
        <dbReference type="ARBA" id="ARBA00022723"/>
    </source>
</evidence>
<evidence type="ECO:0000256" key="8">
    <source>
        <dbReference type="ARBA" id="ARBA00023125"/>
    </source>
</evidence>
<dbReference type="Pfam" id="PF00633">
    <property type="entry name" value="HHH"/>
    <property type="match status" value="1"/>
</dbReference>
<evidence type="ECO:0000256" key="1">
    <source>
        <dbReference type="ARBA" id="ARBA00008343"/>
    </source>
</evidence>
<accession>A0A9D1MKQ0</accession>
<keyword evidence="4 12" id="KW-0227">DNA damage</keyword>
<dbReference type="Gene3D" id="1.10.340.30">
    <property type="entry name" value="Hypothetical protein, domain 2"/>
    <property type="match status" value="1"/>
</dbReference>
<evidence type="ECO:0000256" key="6">
    <source>
        <dbReference type="ARBA" id="ARBA00023004"/>
    </source>
</evidence>
<comment type="cofactor">
    <cofactor evidence="12">
        <name>[4Fe-4S] cluster</name>
        <dbReference type="ChEBI" id="CHEBI:49883"/>
    </cofactor>
    <text evidence="12">Binds 1 [4Fe-4S] cluster.</text>
</comment>
<dbReference type="GO" id="GO:0019104">
    <property type="term" value="F:DNA N-glycosylase activity"/>
    <property type="evidence" value="ECO:0007669"/>
    <property type="project" value="UniProtKB-UniRule"/>
</dbReference>
<dbReference type="InterPro" id="IPR000445">
    <property type="entry name" value="HhH_motif"/>
</dbReference>
<evidence type="ECO:0000313" key="15">
    <source>
        <dbReference type="Proteomes" id="UP000824145"/>
    </source>
</evidence>
<gene>
    <name evidence="12 14" type="primary">nth</name>
    <name evidence="14" type="ORF">IAB07_00640</name>
</gene>
<evidence type="ECO:0000256" key="11">
    <source>
        <dbReference type="ARBA" id="ARBA00023295"/>
    </source>
</evidence>
<dbReference type="InterPro" id="IPR023170">
    <property type="entry name" value="HhH_base_excis_C"/>
</dbReference>
<dbReference type="InterPro" id="IPR003651">
    <property type="entry name" value="Endonuclease3_FeS-loop_motif"/>
</dbReference>
<proteinExistence type="inferred from homology"/>
<dbReference type="FunFam" id="1.10.1670.10:FF:000001">
    <property type="entry name" value="Endonuclease III"/>
    <property type="match status" value="1"/>
</dbReference>
<reference evidence="14" key="1">
    <citation type="submission" date="2020-10" db="EMBL/GenBank/DDBJ databases">
        <authorList>
            <person name="Gilroy R."/>
        </authorList>
    </citation>
    <scope>NUCLEOTIDE SEQUENCE</scope>
    <source>
        <strain evidence="14">9366</strain>
    </source>
</reference>
<evidence type="ECO:0000256" key="4">
    <source>
        <dbReference type="ARBA" id="ARBA00022763"/>
    </source>
</evidence>
<keyword evidence="3 12" id="KW-0479">Metal-binding</keyword>